<name>A0A7W4LI60_9GAMM</name>
<dbReference type="PANTHER" id="PTHR14859">
    <property type="entry name" value="CALCOFLUOR WHITE HYPERSENSITIVE PROTEIN PRECURSOR"/>
    <property type="match status" value="1"/>
</dbReference>
<keyword evidence="3" id="KW-0255">Endonuclease</keyword>
<dbReference type="Pfam" id="PF03372">
    <property type="entry name" value="Exo_endo_phos"/>
    <property type="match status" value="1"/>
</dbReference>
<gene>
    <name evidence="3" type="ORF">H3H51_01220</name>
</gene>
<dbReference type="InterPro" id="IPR051916">
    <property type="entry name" value="GPI-anchor_lipid_remodeler"/>
</dbReference>
<proteinExistence type="predicted"/>
<reference evidence="3 4" key="1">
    <citation type="submission" date="2020-08" db="EMBL/GenBank/DDBJ databases">
        <authorList>
            <person name="Kim C.M."/>
        </authorList>
    </citation>
    <scope>NUCLEOTIDE SEQUENCE [LARGE SCALE GENOMIC DNA]</scope>
    <source>
        <strain evidence="3 4">UL070</strain>
    </source>
</reference>
<dbReference type="PANTHER" id="PTHR14859:SF1">
    <property type="entry name" value="PGAP2-INTERACTING PROTEIN"/>
    <property type="match status" value="1"/>
</dbReference>
<dbReference type="Gene3D" id="3.60.10.10">
    <property type="entry name" value="Endonuclease/exonuclease/phosphatase"/>
    <property type="match status" value="1"/>
</dbReference>
<dbReference type="Proteomes" id="UP000542720">
    <property type="component" value="Unassembled WGS sequence"/>
</dbReference>
<sequence length="363" mass="40026">MSLPRPLRICLLALTSAAAILVALIYCLTWHPAAREEAPVACHIAAPILQPGQAIKVMTWNLQSFGGKGRTPQYQLEHTAPPTRQPSASQRAATLDQVVRILRDEQPDVLLLQELQDGARASDYEDQLALLMERLSDLYPCRSEAFYWRAAFVPHPRVMGSVGMKLATLSRFQMSSAERLQLPQAGGNPLTRPFGLKHALLVSHLPLNGGGELVAINSHLDGSSRGDDTLYRQVEMSGGLLEHLEQEGTPWVFGGDLNLLAPGQYPQLTPEQRSAYAPHSELSELAARFPSIPNAAEASGAERQQWYTYAPDNPRDSRPDRTLDHLLHSPRLHRLGAQVRNGDTRDISDHLPLSARLLLPLTP</sequence>
<feature type="domain" description="Endonuclease/exonuclease/phosphatase" evidence="2">
    <location>
        <begin position="58"/>
        <end position="350"/>
    </location>
</feature>
<evidence type="ECO:0000259" key="2">
    <source>
        <dbReference type="Pfam" id="PF03372"/>
    </source>
</evidence>
<keyword evidence="3" id="KW-0378">Hydrolase</keyword>
<comment type="caution">
    <text evidence="3">The sequence shown here is derived from an EMBL/GenBank/DDBJ whole genome shotgun (WGS) entry which is preliminary data.</text>
</comment>
<evidence type="ECO:0000313" key="3">
    <source>
        <dbReference type="EMBL" id="MBB2493617.1"/>
    </source>
</evidence>
<feature type="region of interest" description="Disordered" evidence="1">
    <location>
        <begin position="296"/>
        <end position="323"/>
    </location>
</feature>
<dbReference type="InterPro" id="IPR005135">
    <property type="entry name" value="Endo/exonuclease/phosphatase"/>
</dbReference>
<dbReference type="InterPro" id="IPR036691">
    <property type="entry name" value="Endo/exonu/phosph_ase_sf"/>
</dbReference>
<keyword evidence="3" id="KW-0540">Nuclease</keyword>
<keyword evidence="3" id="KW-0269">Exonuclease</keyword>
<dbReference type="GO" id="GO:0006506">
    <property type="term" value="P:GPI anchor biosynthetic process"/>
    <property type="evidence" value="ECO:0007669"/>
    <property type="project" value="TreeGrafter"/>
</dbReference>
<dbReference type="GO" id="GO:0004519">
    <property type="term" value="F:endonuclease activity"/>
    <property type="evidence" value="ECO:0007669"/>
    <property type="project" value="UniProtKB-KW"/>
</dbReference>
<protein>
    <submittedName>
        <fullName evidence="3">Endonuclease/exonuclease/phosphatase family protein</fullName>
    </submittedName>
</protein>
<dbReference type="SUPFAM" id="SSF56219">
    <property type="entry name" value="DNase I-like"/>
    <property type="match status" value="1"/>
</dbReference>
<feature type="region of interest" description="Disordered" evidence="1">
    <location>
        <begin position="69"/>
        <end position="89"/>
    </location>
</feature>
<evidence type="ECO:0000313" key="4">
    <source>
        <dbReference type="Proteomes" id="UP000542720"/>
    </source>
</evidence>
<keyword evidence="4" id="KW-1185">Reference proteome</keyword>
<dbReference type="EMBL" id="JACJUD010000001">
    <property type="protein sequence ID" value="MBB2493617.1"/>
    <property type="molecule type" value="Genomic_DNA"/>
</dbReference>
<dbReference type="GO" id="GO:0016020">
    <property type="term" value="C:membrane"/>
    <property type="evidence" value="ECO:0007669"/>
    <property type="project" value="GOC"/>
</dbReference>
<dbReference type="AlphaFoldDB" id="A0A7W4LI60"/>
<dbReference type="RefSeq" id="WP_183087198.1">
    <property type="nucleotide sequence ID" value="NZ_JACJUD010000001.1"/>
</dbReference>
<dbReference type="GO" id="GO:0004527">
    <property type="term" value="F:exonuclease activity"/>
    <property type="evidence" value="ECO:0007669"/>
    <property type="project" value="UniProtKB-KW"/>
</dbReference>
<feature type="compositionally biased region" description="Basic and acidic residues" evidence="1">
    <location>
        <begin position="313"/>
        <end position="323"/>
    </location>
</feature>
<evidence type="ECO:0000256" key="1">
    <source>
        <dbReference type="SAM" id="MobiDB-lite"/>
    </source>
</evidence>
<accession>A0A7W4LI60</accession>
<organism evidence="3 4">
    <name type="scientific">Aquipseudomonas ullengensis</name>
    <dbReference type="NCBI Taxonomy" id="2759166"/>
    <lineage>
        <taxon>Bacteria</taxon>
        <taxon>Pseudomonadati</taxon>
        <taxon>Pseudomonadota</taxon>
        <taxon>Gammaproteobacteria</taxon>
        <taxon>Pseudomonadales</taxon>
        <taxon>Pseudomonadaceae</taxon>
        <taxon>Aquipseudomonas</taxon>
    </lineage>
</organism>